<dbReference type="RefSeq" id="WP_394824308.1">
    <property type="nucleotide sequence ID" value="NZ_CP089984.1"/>
</dbReference>
<dbReference type="Proteomes" id="UP001370348">
    <property type="component" value="Chromosome"/>
</dbReference>
<dbReference type="GO" id="GO:0008233">
    <property type="term" value="F:peptidase activity"/>
    <property type="evidence" value="ECO:0007669"/>
    <property type="project" value="UniProtKB-KW"/>
</dbReference>
<feature type="transmembrane region" description="Helical" evidence="1">
    <location>
        <begin position="16"/>
        <end position="38"/>
    </location>
</feature>
<evidence type="ECO:0000256" key="1">
    <source>
        <dbReference type="SAM" id="Phobius"/>
    </source>
</evidence>
<name>A0ABZ2LXV0_9BACT</name>
<keyword evidence="1" id="KW-0472">Membrane</keyword>
<proteinExistence type="predicted"/>
<dbReference type="EC" id="3.4.-.-" evidence="3"/>
<keyword evidence="3" id="KW-0645">Protease</keyword>
<keyword evidence="1" id="KW-1133">Transmembrane helix</keyword>
<dbReference type="Pfam" id="PF02517">
    <property type="entry name" value="Rce1-like"/>
    <property type="match status" value="1"/>
</dbReference>
<keyword evidence="3" id="KW-0378">Hydrolase</keyword>
<evidence type="ECO:0000313" key="4">
    <source>
        <dbReference type="Proteomes" id="UP001370348"/>
    </source>
</evidence>
<gene>
    <name evidence="3" type="ORF">LZC94_43530</name>
</gene>
<feature type="domain" description="CAAX prenyl protease 2/Lysostaphin resistance protein A-like" evidence="2">
    <location>
        <begin position="135"/>
        <end position="250"/>
    </location>
</feature>
<dbReference type="EMBL" id="CP089984">
    <property type="protein sequence ID" value="WXB14683.1"/>
    <property type="molecule type" value="Genomic_DNA"/>
</dbReference>
<evidence type="ECO:0000313" key="3">
    <source>
        <dbReference type="EMBL" id="WXB14683.1"/>
    </source>
</evidence>
<sequence length="255" mass="27782">MASSEAKALAEKPGAWIDLALTLPIFLAYHAGVVFLKIQNATDVVTPTLVQLAEGNRAIYLLITAAIGVVFAGIFAWLGRGQAFRTGKFIQVIVEGALYAVVMRVAGSYAVTELLQVVTPSASLFGLITENRRFVGAITSLGAGFYEELAFRVVLFGLGAKLLVWFFTRQEVQLVKQGGARLSLRAAVIMFVWMLVAAAIFSGVHYTGAMADKFLLTSFIYRMVIGVVLTLIYLTRGFSTAVWAHALYDIWVLVF</sequence>
<dbReference type="GO" id="GO:0006508">
    <property type="term" value="P:proteolysis"/>
    <property type="evidence" value="ECO:0007669"/>
    <property type="project" value="UniProtKB-KW"/>
</dbReference>
<dbReference type="InterPro" id="IPR003675">
    <property type="entry name" value="Rce1/LyrA-like_dom"/>
</dbReference>
<evidence type="ECO:0000259" key="2">
    <source>
        <dbReference type="Pfam" id="PF02517"/>
    </source>
</evidence>
<accession>A0ABZ2LXV0</accession>
<organism evidence="3 4">
    <name type="scientific">Pendulispora albinea</name>
    <dbReference type="NCBI Taxonomy" id="2741071"/>
    <lineage>
        <taxon>Bacteria</taxon>
        <taxon>Pseudomonadati</taxon>
        <taxon>Myxococcota</taxon>
        <taxon>Myxococcia</taxon>
        <taxon>Myxococcales</taxon>
        <taxon>Sorangiineae</taxon>
        <taxon>Pendulisporaceae</taxon>
        <taxon>Pendulispora</taxon>
    </lineage>
</organism>
<feature type="transmembrane region" description="Helical" evidence="1">
    <location>
        <begin position="149"/>
        <end position="167"/>
    </location>
</feature>
<keyword evidence="4" id="KW-1185">Reference proteome</keyword>
<feature type="transmembrane region" description="Helical" evidence="1">
    <location>
        <begin position="188"/>
        <end position="208"/>
    </location>
</feature>
<reference evidence="3 4" key="1">
    <citation type="submission" date="2021-12" db="EMBL/GenBank/DDBJ databases">
        <title>Discovery of the Pendulisporaceae a myxobacterial family with distinct sporulation behavior and unique specialized metabolism.</title>
        <authorList>
            <person name="Garcia R."/>
            <person name="Popoff A."/>
            <person name="Bader C.D."/>
            <person name="Loehr J."/>
            <person name="Walesch S."/>
            <person name="Walt C."/>
            <person name="Boldt J."/>
            <person name="Bunk B."/>
            <person name="Haeckl F.J.F.P.J."/>
            <person name="Gunesch A.P."/>
            <person name="Birkelbach J."/>
            <person name="Nuebel U."/>
            <person name="Pietschmann T."/>
            <person name="Bach T."/>
            <person name="Mueller R."/>
        </authorList>
    </citation>
    <scope>NUCLEOTIDE SEQUENCE [LARGE SCALE GENOMIC DNA]</scope>
    <source>
        <strain evidence="3 4">MSr11954</strain>
    </source>
</reference>
<feature type="transmembrane region" description="Helical" evidence="1">
    <location>
        <begin position="58"/>
        <end position="78"/>
    </location>
</feature>
<keyword evidence="1" id="KW-0812">Transmembrane</keyword>
<protein>
    <submittedName>
        <fullName evidence="3">CPBP family glutamic-type intramembrane protease</fullName>
        <ecNumber evidence="3">3.4.-.-</ecNumber>
    </submittedName>
</protein>